<organism evidence="1 2">
    <name type="scientific">Magnetospirillum fulvum</name>
    <name type="common">Rhodospirillum fulvum</name>
    <dbReference type="NCBI Taxonomy" id="1082"/>
    <lineage>
        <taxon>Bacteria</taxon>
        <taxon>Pseudomonadati</taxon>
        <taxon>Pseudomonadota</taxon>
        <taxon>Alphaproteobacteria</taxon>
        <taxon>Rhodospirillales</taxon>
        <taxon>Rhodospirillaceae</taxon>
        <taxon>Magnetospirillum</taxon>
    </lineage>
</organism>
<dbReference type="EMBL" id="FNWO01000002">
    <property type="protein sequence ID" value="SEH28809.1"/>
    <property type="molecule type" value="Genomic_DNA"/>
</dbReference>
<sequence length="54" mass="5818">MPALVAARFNPDLKAKYDALVTTGKPAKVAIMRKLVVLANAPLKAGRLWMPKTA</sequence>
<protein>
    <recommendedName>
        <fullName evidence="3">Transposase</fullName>
    </recommendedName>
</protein>
<reference evidence="2" key="1">
    <citation type="submission" date="2016-10" db="EMBL/GenBank/DDBJ databases">
        <authorList>
            <person name="Varghese N."/>
            <person name="Submissions S."/>
        </authorList>
    </citation>
    <scope>NUCLEOTIDE SEQUENCE [LARGE SCALE GENOMIC DNA]</scope>
    <source>
        <strain evidence="2">DSM 13234</strain>
    </source>
</reference>
<evidence type="ECO:0008006" key="3">
    <source>
        <dbReference type="Google" id="ProtNLM"/>
    </source>
</evidence>
<keyword evidence="2" id="KW-1185">Reference proteome</keyword>
<evidence type="ECO:0000313" key="1">
    <source>
        <dbReference type="EMBL" id="SEH28809.1"/>
    </source>
</evidence>
<proteinExistence type="predicted"/>
<dbReference type="AlphaFoldDB" id="A0A1H6GZA3"/>
<accession>A0A1H6GZA3</accession>
<name>A0A1H6GZA3_MAGFU</name>
<gene>
    <name evidence="1" type="ORF">SAMN04244559_00762</name>
</gene>
<dbReference type="Proteomes" id="UP000182983">
    <property type="component" value="Unassembled WGS sequence"/>
</dbReference>
<evidence type="ECO:0000313" key="2">
    <source>
        <dbReference type="Proteomes" id="UP000182983"/>
    </source>
</evidence>